<reference evidence="2" key="2">
    <citation type="submission" date="2023-05" db="EMBL/GenBank/DDBJ databases">
        <authorList>
            <consortium name="Lawrence Berkeley National Laboratory"/>
            <person name="Steindorff A."/>
            <person name="Hensen N."/>
            <person name="Bonometti L."/>
            <person name="Westerberg I."/>
            <person name="Brannstrom I.O."/>
            <person name="Guillou S."/>
            <person name="Cros-Aarteil S."/>
            <person name="Calhoun S."/>
            <person name="Haridas S."/>
            <person name="Kuo A."/>
            <person name="Mondo S."/>
            <person name="Pangilinan J."/>
            <person name="Riley R."/>
            <person name="Labutti K."/>
            <person name="Andreopoulos B."/>
            <person name="Lipzen A."/>
            <person name="Chen C."/>
            <person name="Yanf M."/>
            <person name="Daum C."/>
            <person name="Ng V."/>
            <person name="Clum A."/>
            <person name="Ohm R."/>
            <person name="Martin F."/>
            <person name="Silar P."/>
            <person name="Natvig D."/>
            <person name="Lalanne C."/>
            <person name="Gautier V."/>
            <person name="Ament-Velasquez S.L."/>
            <person name="Kruys A."/>
            <person name="Hutchinson M.I."/>
            <person name="Powell A.J."/>
            <person name="Barry K."/>
            <person name="Miller A.N."/>
            <person name="Grigoriev I.V."/>
            <person name="Debuchy R."/>
            <person name="Gladieux P."/>
            <person name="Thoren M.H."/>
            <person name="Johannesson H."/>
        </authorList>
    </citation>
    <scope>NUCLEOTIDE SEQUENCE</scope>
    <source>
        <strain evidence="2">PSN243</strain>
    </source>
</reference>
<evidence type="ECO:0008006" key="4">
    <source>
        <dbReference type="Google" id="ProtNLM"/>
    </source>
</evidence>
<dbReference type="SUPFAM" id="SSF53474">
    <property type="entry name" value="alpha/beta-Hydrolases"/>
    <property type="match status" value="1"/>
</dbReference>
<gene>
    <name evidence="2" type="ORF">QBC34DRAFT_440525</name>
</gene>
<accession>A0AAV9GF79</accession>
<protein>
    <recommendedName>
        <fullName evidence="4">Dienelactone hydrolase domain-containing protein</fullName>
    </recommendedName>
</protein>
<evidence type="ECO:0000313" key="2">
    <source>
        <dbReference type="EMBL" id="KAK4446769.1"/>
    </source>
</evidence>
<organism evidence="2 3">
    <name type="scientific">Podospora aff. communis PSN243</name>
    <dbReference type="NCBI Taxonomy" id="3040156"/>
    <lineage>
        <taxon>Eukaryota</taxon>
        <taxon>Fungi</taxon>
        <taxon>Dikarya</taxon>
        <taxon>Ascomycota</taxon>
        <taxon>Pezizomycotina</taxon>
        <taxon>Sordariomycetes</taxon>
        <taxon>Sordariomycetidae</taxon>
        <taxon>Sordariales</taxon>
        <taxon>Podosporaceae</taxon>
        <taxon>Podospora</taxon>
    </lineage>
</organism>
<proteinExistence type="predicted"/>
<keyword evidence="3" id="KW-1185">Reference proteome</keyword>
<sequence>MRDCRKTRKLCWEYITGANPTTAILLIHGLFGWTFPPSASSQTTTRPKPTPPSTSPVFFGGEGLDTSTILAERWADSARSASATVGWAVHRLGAQEFVDAETGRGLVDCVAAGHPSLLTERDVEEVAGPVQRLTPEVDWQYTREMKVFEFETLQRKGVPLDYVHFPGVAHGALVRGDEGEKGEKEAMARVKSAAVAWQRWWLHGV</sequence>
<name>A0AAV9GF79_9PEZI</name>
<evidence type="ECO:0000313" key="3">
    <source>
        <dbReference type="Proteomes" id="UP001321760"/>
    </source>
</evidence>
<dbReference type="InterPro" id="IPR029058">
    <property type="entry name" value="AB_hydrolase_fold"/>
</dbReference>
<dbReference type="AlphaFoldDB" id="A0AAV9GF79"/>
<dbReference type="EMBL" id="MU865954">
    <property type="protein sequence ID" value="KAK4446769.1"/>
    <property type="molecule type" value="Genomic_DNA"/>
</dbReference>
<dbReference type="Gene3D" id="3.40.50.1820">
    <property type="entry name" value="alpha/beta hydrolase"/>
    <property type="match status" value="1"/>
</dbReference>
<reference evidence="2" key="1">
    <citation type="journal article" date="2023" name="Mol. Phylogenet. Evol.">
        <title>Genome-scale phylogeny and comparative genomics of the fungal order Sordariales.</title>
        <authorList>
            <person name="Hensen N."/>
            <person name="Bonometti L."/>
            <person name="Westerberg I."/>
            <person name="Brannstrom I.O."/>
            <person name="Guillou S."/>
            <person name="Cros-Aarteil S."/>
            <person name="Calhoun S."/>
            <person name="Haridas S."/>
            <person name="Kuo A."/>
            <person name="Mondo S."/>
            <person name="Pangilinan J."/>
            <person name="Riley R."/>
            <person name="LaButti K."/>
            <person name="Andreopoulos B."/>
            <person name="Lipzen A."/>
            <person name="Chen C."/>
            <person name="Yan M."/>
            <person name="Daum C."/>
            <person name="Ng V."/>
            <person name="Clum A."/>
            <person name="Steindorff A."/>
            <person name="Ohm R.A."/>
            <person name="Martin F."/>
            <person name="Silar P."/>
            <person name="Natvig D.O."/>
            <person name="Lalanne C."/>
            <person name="Gautier V."/>
            <person name="Ament-Velasquez S.L."/>
            <person name="Kruys A."/>
            <person name="Hutchinson M.I."/>
            <person name="Powell A.J."/>
            <person name="Barry K."/>
            <person name="Miller A.N."/>
            <person name="Grigoriev I.V."/>
            <person name="Debuchy R."/>
            <person name="Gladieux P."/>
            <person name="Hiltunen Thoren M."/>
            <person name="Johannesson H."/>
        </authorList>
    </citation>
    <scope>NUCLEOTIDE SEQUENCE</scope>
    <source>
        <strain evidence="2">PSN243</strain>
    </source>
</reference>
<feature type="region of interest" description="Disordered" evidence="1">
    <location>
        <begin position="38"/>
        <end position="61"/>
    </location>
</feature>
<dbReference type="Proteomes" id="UP001321760">
    <property type="component" value="Unassembled WGS sequence"/>
</dbReference>
<comment type="caution">
    <text evidence="2">The sequence shown here is derived from an EMBL/GenBank/DDBJ whole genome shotgun (WGS) entry which is preliminary data.</text>
</comment>
<evidence type="ECO:0000256" key="1">
    <source>
        <dbReference type="SAM" id="MobiDB-lite"/>
    </source>
</evidence>